<reference evidence="1 2" key="1">
    <citation type="journal article" date="2013" name="BMC Genomics">
        <title>Genomics-driven discovery of the pneumocandin biosynthetic gene cluster in the fungus Glarea lozoyensis.</title>
        <authorList>
            <person name="Chen L."/>
            <person name="Yue Q."/>
            <person name="Zhang X."/>
            <person name="Xiang M."/>
            <person name="Wang C."/>
            <person name="Li S."/>
            <person name="Che Y."/>
            <person name="Ortiz-Lopez F.J."/>
            <person name="Bills G.F."/>
            <person name="Liu X."/>
            <person name="An Z."/>
        </authorList>
    </citation>
    <scope>NUCLEOTIDE SEQUENCE [LARGE SCALE GENOMIC DNA]</scope>
    <source>
        <strain evidence="2">ATCC 20868 / MF5171</strain>
    </source>
</reference>
<dbReference type="GeneID" id="19461369"/>
<dbReference type="AlphaFoldDB" id="S3CMG3"/>
<gene>
    <name evidence="1" type="ORF">GLAREA_02312</name>
</gene>
<sequence length="109" mass="12013">MSLHLETLQAKGSLMYQASRTTFFTSPSHDVSLSKVQNQFPAAQVGDHSKDENSQRPIGRCISEKASEADNQFGAEEYPGQGVVQDFFRTSEANASPVNFTQDELQKAD</sequence>
<dbReference type="KEGG" id="glz:GLAREA_02312"/>
<dbReference type="HOGENOM" id="CLU_2184229_0_0_1"/>
<dbReference type="Proteomes" id="UP000016922">
    <property type="component" value="Unassembled WGS sequence"/>
</dbReference>
<organism evidence="1 2">
    <name type="scientific">Glarea lozoyensis (strain ATCC 20868 / MF5171)</name>
    <dbReference type="NCBI Taxonomy" id="1116229"/>
    <lineage>
        <taxon>Eukaryota</taxon>
        <taxon>Fungi</taxon>
        <taxon>Dikarya</taxon>
        <taxon>Ascomycota</taxon>
        <taxon>Pezizomycotina</taxon>
        <taxon>Leotiomycetes</taxon>
        <taxon>Helotiales</taxon>
        <taxon>Helotiaceae</taxon>
        <taxon>Glarea</taxon>
    </lineage>
</organism>
<protein>
    <submittedName>
        <fullName evidence="1">Uncharacterized protein</fullName>
    </submittedName>
</protein>
<dbReference type="EMBL" id="KE145370">
    <property type="protein sequence ID" value="EPE26399.1"/>
    <property type="molecule type" value="Genomic_DNA"/>
</dbReference>
<proteinExistence type="predicted"/>
<dbReference type="RefSeq" id="XP_008085589.1">
    <property type="nucleotide sequence ID" value="XM_008087398.1"/>
</dbReference>
<name>S3CMG3_GLAL2</name>
<accession>S3CMG3</accession>
<evidence type="ECO:0000313" key="1">
    <source>
        <dbReference type="EMBL" id="EPE26399.1"/>
    </source>
</evidence>
<evidence type="ECO:0000313" key="2">
    <source>
        <dbReference type="Proteomes" id="UP000016922"/>
    </source>
</evidence>
<keyword evidence="2" id="KW-1185">Reference proteome</keyword>